<comment type="caution">
    <text evidence="1">The sequence shown here is derived from an EMBL/GenBank/DDBJ whole genome shotgun (WGS) entry which is preliminary data.</text>
</comment>
<keyword evidence="2" id="KW-1185">Reference proteome</keyword>
<evidence type="ECO:0000313" key="1">
    <source>
        <dbReference type="EMBL" id="MDT7831090.1"/>
    </source>
</evidence>
<dbReference type="Proteomes" id="UP001257277">
    <property type="component" value="Unassembled WGS sequence"/>
</dbReference>
<proteinExistence type="predicted"/>
<evidence type="ECO:0000313" key="2">
    <source>
        <dbReference type="Proteomes" id="UP001257277"/>
    </source>
</evidence>
<protein>
    <submittedName>
        <fullName evidence="1">Uncharacterized protein</fullName>
    </submittedName>
</protein>
<name>A0ABU3LBP5_9FLAO</name>
<organism evidence="1 2">
    <name type="scientific">Asprobacillus argus</name>
    <dbReference type="NCBI Taxonomy" id="3076534"/>
    <lineage>
        <taxon>Bacteria</taxon>
        <taxon>Pseudomonadati</taxon>
        <taxon>Bacteroidota</taxon>
        <taxon>Flavobacteriia</taxon>
        <taxon>Flavobacteriales</taxon>
        <taxon>Flavobacteriaceae</taxon>
        <taxon>Asprobacillus</taxon>
    </lineage>
</organism>
<gene>
    <name evidence="1" type="ORF">RQM59_01795</name>
</gene>
<accession>A0ABU3LBP5</accession>
<sequence>MNLFNKEVTLEKVKLASPVSIELTYDPKINIHIDKQFGFFLQNIDSTYVHTIREQLIQELATANIHVTESKSAIRLRIDEIILIEKNEEGTDSDCESTMEVDVELYMKGYIYKTTDSNPKLIEADIGTTTTTGLSLFSILFNDSDFDVQKNNTFEEGIAEKNLITLFVKKCVKNIH</sequence>
<dbReference type="EMBL" id="JAVTTO010000001">
    <property type="protein sequence ID" value="MDT7831090.1"/>
    <property type="molecule type" value="Genomic_DNA"/>
</dbReference>
<dbReference type="RefSeq" id="WP_349240343.1">
    <property type="nucleotide sequence ID" value="NZ_JAVTTO010000001.1"/>
</dbReference>
<reference evidence="1 2" key="1">
    <citation type="submission" date="2023-09" db="EMBL/GenBank/DDBJ databases">
        <title>Novel taxa isolated from Blanes Bay.</title>
        <authorList>
            <person name="Rey-Velasco X."/>
            <person name="Lucena T."/>
        </authorList>
    </citation>
    <scope>NUCLEOTIDE SEQUENCE [LARGE SCALE GENOMIC DNA]</scope>
    <source>
        <strain evidence="1 2">S356</strain>
    </source>
</reference>